<sequence>MNPQLYERCDLRAISTRKVSFQCLYDVIPVLDTGIQLFHNHQNVVFLHKMAIFMLTNLIKFLDPSVWALG</sequence>
<protein>
    <submittedName>
        <fullName evidence="1">Uncharacterized protein</fullName>
    </submittedName>
</protein>
<gene>
    <name evidence="1" type="ORF">E0495_00410</name>
</gene>
<evidence type="ECO:0000313" key="1">
    <source>
        <dbReference type="EMBL" id="QGT15804.1"/>
    </source>
</evidence>
<dbReference type="RefSeq" id="WP_213863588.1">
    <property type="nucleotide sequence ID" value="NZ_CP037426.1"/>
</dbReference>
<proteinExistence type="predicted"/>
<evidence type="ECO:0000313" key="2">
    <source>
        <dbReference type="Proteomes" id="UP000422744"/>
    </source>
</evidence>
<name>A0A6I6CMP5_WOLPI</name>
<dbReference type="Proteomes" id="UP000422744">
    <property type="component" value="Chromosome"/>
</dbReference>
<accession>A0A6I6CMP5</accession>
<dbReference type="AlphaFoldDB" id="A0A6I6CMP5"/>
<reference evidence="1 2" key="1">
    <citation type="submission" date="2019-03" db="EMBL/GenBank/DDBJ databases">
        <title>Wolbachia endosymbiont of Haematobia irritans wIrr.</title>
        <authorList>
            <person name="Parry R.H."/>
            <person name="Asgari S."/>
        </authorList>
    </citation>
    <scope>NUCLEOTIDE SEQUENCE [LARGE SCALE GENOMIC DNA]</scope>
    <source>
        <strain evidence="2">wIrr</strain>
    </source>
</reference>
<dbReference type="EMBL" id="CP037426">
    <property type="protein sequence ID" value="QGT15804.1"/>
    <property type="molecule type" value="Genomic_DNA"/>
</dbReference>
<organism evidence="1 2">
    <name type="scientific">Wolbachia pipientis</name>
    <dbReference type="NCBI Taxonomy" id="955"/>
    <lineage>
        <taxon>Bacteria</taxon>
        <taxon>Pseudomonadati</taxon>
        <taxon>Pseudomonadota</taxon>
        <taxon>Alphaproteobacteria</taxon>
        <taxon>Rickettsiales</taxon>
        <taxon>Anaplasmataceae</taxon>
        <taxon>Wolbachieae</taxon>
        <taxon>Wolbachia</taxon>
    </lineage>
</organism>